<protein>
    <recommendedName>
        <fullName evidence="2">Xylose isomerase-like TIM barrel domain-containing protein</fullName>
    </recommendedName>
</protein>
<reference evidence="1" key="1">
    <citation type="journal article" date="2014" name="Front. Microbiol.">
        <title>High frequency of phylogenetically diverse reductive dehalogenase-homologous genes in deep subseafloor sedimentary metagenomes.</title>
        <authorList>
            <person name="Kawai M."/>
            <person name="Futagami T."/>
            <person name="Toyoda A."/>
            <person name="Takaki Y."/>
            <person name="Nishi S."/>
            <person name="Hori S."/>
            <person name="Arai W."/>
            <person name="Tsubouchi T."/>
            <person name="Morono Y."/>
            <person name="Uchiyama I."/>
            <person name="Ito T."/>
            <person name="Fujiyama A."/>
            <person name="Inagaki F."/>
            <person name="Takami H."/>
        </authorList>
    </citation>
    <scope>NUCLEOTIDE SEQUENCE</scope>
    <source>
        <strain evidence="1">Expedition CK06-06</strain>
    </source>
</reference>
<dbReference type="Gene3D" id="3.20.20.150">
    <property type="entry name" value="Divalent-metal-dependent TIM barrel enzymes"/>
    <property type="match status" value="1"/>
</dbReference>
<dbReference type="EMBL" id="BARU01018744">
    <property type="protein sequence ID" value="GAH59912.1"/>
    <property type="molecule type" value="Genomic_DNA"/>
</dbReference>
<name>X1GRW4_9ZZZZ</name>
<gene>
    <name evidence="1" type="ORF">S03H2_30946</name>
</gene>
<sequence>MQLGISSLGHIIEMGSTGNYENLIDLQLNASKACLDYAEQNKIKLVELVLEPPVMFKDENRKKFIDLVNSYSLKKQIHAPFININLCSHNSRISNASIESYFETVEICSEINVETITI</sequence>
<evidence type="ECO:0008006" key="2">
    <source>
        <dbReference type="Google" id="ProtNLM"/>
    </source>
</evidence>
<dbReference type="SUPFAM" id="SSF51658">
    <property type="entry name" value="Xylose isomerase-like"/>
    <property type="match status" value="1"/>
</dbReference>
<feature type="non-terminal residue" evidence="1">
    <location>
        <position position="118"/>
    </location>
</feature>
<evidence type="ECO:0000313" key="1">
    <source>
        <dbReference type="EMBL" id="GAH59912.1"/>
    </source>
</evidence>
<dbReference type="AlphaFoldDB" id="X1GRW4"/>
<dbReference type="InterPro" id="IPR036237">
    <property type="entry name" value="Xyl_isomerase-like_sf"/>
</dbReference>
<organism evidence="1">
    <name type="scientific">marine sediment metagenome</name>
    <dbReference type="NCBI Taxonomy" id="412755"/>
    <lineage>
        <taxon>unclassified sequences</taxon>
        <taxon>metagenomes</taxon>
        <taxon>ecological metagenomes</taxon>
    </lineage>
</organism>
<accession>X1GRW4</accession>
<comment type="caution">
    <text evidence="1">The sequence shown here is derived from an EMBL/GenBank/DDBJ whole genome shotgun (WGS) entry which is preliminary data.</text>
</comment>
<proteinExistence type="predicted"/>